<feature type="transmembrane region" description="Helical" evidence="1">
    <location>
        <begin position="35"/>
        <end position="54"/>
    </location>
</feature>
<evidence type="ECO:0000313" key="3">
    <source>
        <dbReference type="Proteomes" id="UP000800093"/>
    </source>
</evidence>
<keyword evidence="1" id="KW-0472">Membrane</keyword>
<reference evidence="3" key="1">
    <citation type="journal article" date="2020" name="Stud. Mycol.">
        <title>101 Dothideomycetes genomes: A test case for predicting lifestyles and emergence of pathogens.</title>
        <authorList>
            <person name="Haridas S."/>
            <person name="Albert R."/>
            <person name="Binder M."/>
            <person name="Bloem J."/>
            <person name="LaButti K."/>
            <person name="Salamov A."/>
            <person name="Andreopoulos B."/>
            <person name="Baker S."/>
            <person name="Barry K."/>
            <person name="Bills G."/>
            <person name="Bluhm B."/>
            <person name="Cannon C."/>
            <person name="Castanera R."/>
            <person name="Culley D."/>
            <person name="Daum C."/>
            <person name="Ezra D."/>
            <person name="Gonzalez J."/>
            <person name="Henrissat B."/>
            <person name="Kuo A."/>
            <person name="Liang C."/>
            <person name="Lipzen A."/>
            <person name="Lutzoni F."/>
            <person name="Magnuson J."/>
            <person name="Mondo S."/>
            <person name="Nolan M."/>
            <person name="Ohm R."/>
            <person name="Pangilinan J."/>
            <person name="Park H.-J."/>
            <person name="Ramirez L."/>
            <person name="Alfaro M."/>
            <person name="Sun H."/>
            <person name="Tritt A."/>
            <person name="Yoshinaga Y."/>
            <person name="Zwiers L.-H."/>
            <person name="Turgeon B."/>
            <person name="Goodwin S."/>
            <person name="Spatafora J."/>
            <person name="Crous P."/>
            <person name="Grigoriev I."/>
        </authorList>
    </citation>
    <scope>NUCLEOTIDE SEQUENCE [LARGE SCALE GENOMIC DNA]</scope>
    <source>
        <strain evidence="3">CBS 304.66</strain>
    </source>
</reference>
<proteinExistence type="predicted"/>
<name>A0A9P4N0Y6_9PLEO</name>
<keyword evidence="1" id="KW-1133">Transmembrane helix</keyword>
<sequence>MSSEPTSYAVHLGFWTNWSHGRIQGATITLSRQNGGFLIAFLALFVGLVGKSFWRLACFSLHRYFSSSDPQDGLYHQRQAILRNCGAAQDGAWQLLMSLLAWKSGQRAARPIARLLPLMFVAIFISVAFTIASIFSAYVTTDTLNEVLLKGDNCGLLDSMKPQNMTKNLILLQPYNARRASEFLNYGLQCYTNSSNTDGCNLYIKRQLPLKSSRNATCPFGDDICKLGNDNLLMDTGYLDSLRDFGINTGSDKRFQMRFVQQCAPIKTEGYTEEFNDTQFGPVTRYFYGAKSYTAPKGQNNGTQWTYEIATNNSFIPTDGTRSSDTSRYEYALGMSQHQATYNETLLRNKWQPIPALYRTDADVSVVYLSAPQIRFSSPVDDPLFSAHKNISDIVNLDDGSMYASYLQDDPLTAMACTIQMQYCNPNRPEGSRCEPLRGLSDPRKSAAVKELFGTGEHFDIIKHVENMWVPNTFTITSIVGFIGASALRARYGLSYGYQGPLPDNQWQIEAEHWFKGTLASLQDAFVTGANGPPAELYDFLDPPAANETVARTLCANQKIVSTKFSSFNILGVCLILVLGSLVVVLDWWLEPVVAWWLRRRFRKNPGKREYCDGGREVHPLYSTLEWSHMSTLQLQRLAHEAAGYGIWSSCDSDTPITLPGQRLAAMSLKDVKHPVLKRREGSPREWDAILHSKSFALQRSDTGMSTLVEEGIGGEEKAKDELNYIALAVMSQERGPVPAMPYGSPTRL</sequence>
<keyword evidence="3" id="KW-1185">Reference proteome</keyword>
<feature type="transmembrane region" description="Helical" evidence="1">
    <location>
        <begin position="115"/>
        <end position="139"/>
    </location>
</feature>
<dbReference type="OrthoDB" id="3540210at2759"/>
<dbReference type="Proteomes" id="UP000800093">
    <property type="component" value="Unassembled WGS sequence"/>
</dbReference>
<feature type="transmembrane region" description="Helical" evidence="1">
    <location>
        <begin position="570"/>
        <end position="598"/>
    </location>
</feature>
<dbReference type="AlphaFoldDB" id="A0A9P4N0Y6"/>
<evidence type="ECO:0000313" key="2">
    <source>
        <dbReference type="EMBL" id="KAF2265455.1"/>
    </source>
</evidence>
<gene>
    <name evidence="2" type="ORF">CC78DRAFT_515110</name>
</gene>
<organism evidence="2 3">
    <name type="scientific">Lojkania enalia</name>
    <dbReference type="NCBI Taxonomy" id="147567"/>
    <lineage>
        <taxon>Eukaryota</taxon>
        <taxon>Fungi</taxon>
        <taxon>Dikarya</taxon>
        <taxon>Ascomycota</taxon>
        <taxon>Pezizomycotina</taxon>
        <taxon>Dothideomycetes</taxon>
        <taxon>Pleosporomycetidae</taxon>
        <taxon>Pleosporales</taxon>
        <taxon>Pleosporales incertae sedis</taxon>
        <taxon>Lojkania</taxon>
    </lineage>
</organism>
<accession>A0A9P4N0Y6</accession>
<comment type="caution">
    <text evidence="2">The sequence shown here is derived from an EMBL/GenBank/DDBJ whole genome shotgun (WGS) entry which is preliminary data.</text>
</comment>
<protein>
    <submittedName>
        <fullName evidence="2">Uncharacterized protein</fullName>
    </submittedName>
</protein>
<dbReference type="EMBL" id="ML986605">
    <property type="protein sequence ID" value="KAF2265455.1"/>
    <property type="molecule type" value="Genomic_DNA"/>
</dbReference>
<evidence type="ECO:0000256" key="1">
    <source>
        <dbReference type="SAM" id="Phobius"/>
    </source>
</evidence>
<keyword evidence="1" id="KW-0812">Transmembrane</keyword>